<sequence>MRKRHRLLCTGGRQASPWVSSPPGHWL</sequence>
<name>A0A2P2Q9V6_RHIMU</name>
<feature type="region of interest" description="Disordered" evidence="1">
    <location>
        <begin position="1"/>
        <end position="27"/>
    </location>
</feature>
<accession>A0A2P2Q9V6</accession>
<evidence type="ECO:0000313" key="2">
    <source>
        <dbReference type="EMBL" id="MBX63724.1"/>
    </source>
</evidence>
<reference evidence="2" key="1">
    <citation type="submission" date="2018-02" db="EMBL/GenBank/DDBJ databases">
        <title>Rhizophora mucronata_Transcriptome.</title>
        <authorList>
            <person name="Meera S.P."/>
            <person name="Sreeshan A."/>
            <person name="Augustine A."/>
        </authorList>
    </citation>
    <scope>NUCLEOTIDE SEQUENCE</scope>
    <source>
        <tissue evidence="2">Leaf</tissue>
    </source>
</reference>
<dbReference type="EMBL" id="GGEC01083240">
    <property type="protein sequence ID" value="MBX63724.1"/>
    <property type="molecule type" value="Transcribed_RNA"/>
</dbReference>
<evidence type="ECO:0000256" key="1">
    <source>
        <dbReference type="SAM" id="MobiDB-lite"/>
    </source>
</evidence>
<dbReference type="AlphaFoldDB" id="A0A2P2Q9V6"/>
<protein>
    <submittedName>
        <fullName evidence="2">Uncharacterized protein</fullName>
    </submittedName>
</protein>
<proteinExistence type="predicted"/>
<organism evidence="2">
    <name type="scientific">Rhizophora mucronata</name>
    <name type="common">Asiatic mangrove</name>
    <dbReference type="NCBI Taxonomy" id="61149"/>
    <lineage>
        <taxon>Eukaryota</taxon>
        <taxon>Viridiplantae</taxon>
        <taxon>Streptophyta</taxon>
        <taxon>Embryophyta</taxon>
        <taxon>Tracheophyta</taxon>
        <taxon>Spermatophyta</taxon>
        <taxon>Magnoliopsida</taxon>
        <taxon>eudicotyledons</taxon>
        <taxon>Gunneridae</taxon>
        <taxon>Pentapetalae</taxon>
        <taxon>rosids</taxon>
        <taxon>fabids</taxon>
        <taxon>Malpighiales</taxon>
        <taxon>Rhizophoraceae</taxon>
        <taxon>Rhizophora</taxon>
    </lineage>
</organism>